<reference evidence="5 6" key="1">
    <citation type="submission" date="2018-02" db="EMBL/GenBank/DDBJ databases">
        <authorList>
            <person name="Cohen D.B."/>
            <person name="Kent A.D."/>
        </authorList>
    </citation>
    <scope>NUCLEOTIDE SEQUENCE [LARGE SCALE GENOMIC DNA]</scope>
    <source>
        <strain evidence="5">1</strain>
    </source>
</reference>
<dbReference type="GO" id="GO:0019316">
    <property type="term" value="P:D-allose catabolic process"/>
    <property type="evidence" value="ECO:0007669"/>
    <property type="project" value="TreeGrafter"/>
</dbReference>
<dbReference type="OrthoDB" id="1778624at2"/>
<evidence type="ECO:0000256" key="3">
    <source>
        <dbReference type="PIRSR" id="PIRSR005384-1"/>
    </source>
</evidence>
<dbReference type="InterPro" id="IPR003500">
    <property type="entry name" value="RpiB_LacA_LacB"/>
</dbReference>
<dbReference type="RefSeq" id="WP_105184675.1">
    <property type="nucleotide sequence ID" value="NZ_BAAAGO010000027.1"/>
</dbReference>
<dbReference type="InterPro" id="IPR036569">
    <property type="entry name" value="RpiB_LacA_LacB_sf"/>
</dbReference>
<dbReference type="EC" id="5.3.1.-" evidence="5"/>
<feature type="active site" description="Proton donor" evidence="3">
    <location>
        <position position="98"/>
    </location>
</feature>
<proteinExistence type="inferred from homology"/>
<organism evidence="5 6">
    <name type="scientific">Micropruina glycogenica</name>
    <dbReference type="NCBI Taxonomy" id="75385"/>
    <lineage>
        <taxon>Bacteria</taxon>
        <taxon>Bacillati</taxon>
        <taxon>Actinomycetota</taxon>
        <taxon>Actinomycetes</taxon>
        <taxon>Propionibacteriales</taxon>
        <taxon>Nocardioidaceae</taxon>
        <taxon>Micropruina</taxon>
    </lineage>
</organism>
<protein>
    <submittedName>
        <fullName evidence="5">Ribose 5-phosphate isomerase B/allose 6-phosphate isomerase</fullName>
        <ecNumber evidence="5">5.3.1.-</ecNumber>
        <ecNumber evidence="5">5.3.1.6</ecNumber>
    </submittedName>
</protein>
<dbReference type="KEGG" id="mgg:MPLG2_0405"/>
<dbReference type="AlphaFoldDB" id="A0A2N9JBB5"/>
<dbReference type="Pfam" id="PF02502">
    <property type="entry name" value="LacAB_rpiB"/>
    <property type="match status" value="1"/>
</dbReference>
<evidence type="ECO:0000256" key="1">
    <source>
        <dbReference type="ARBA" id="ARBA00008754"/>
    </source>
</evidence>
<dbReference type="NCBIfam" id="TIGR01120">
    <property type="entry name" value="rpiB"/>
    <property type="match status" value="1"/>
</dbReference>
<comment type="similarity">
    <text evidence="1">Belongs to the LacAB/RpiB family.</text>
</comment>
<evidence type="ECO:0000313" key="6">
    <source>
        <dbReference type="Proteomes" id="UP000238164"/>
    </source>
</evidence>
<dbReference type="EC" id="5.3.1.6" evidence="5"/>
<dbReference type="PIRSF" id="PIRSF005384">
    <property type="entry name" value="RpiB_LacA_B"/>
    <property type="match status" value="1"/>
</dbReference>
<feature type="binding site" evidence="4">
    <location>
        <position position="136"/>
    </location>
    <ligand>
        <name>D-ribulose 5-phosphate</name>
        <dbReference type="ChEBI" id="CHEBI:58121"/>
    </ligand>
</feature>
<feature type="active site" description="Proton acceptor" evidence="3">
    <location>
        <position position="65"/>
    </location>
</feature>
<sequence length="163" mass="16872">MKIVAHSDHAAVAIRQEMIEQARAMGHEVDDLGPAEGESVDYPYAGAVVGHKVASGEYDLGLLACGTGVGISMAANKVPGARAVVCSEPYTARLSREHNASNIVSVGARVVGPGEARMIVEAFLGAEPAGGRHAERVKMINALDDPSLDLDALYQMGPAAHSG</sequence>
<name>A0A2N9JBB5_9ACTN</name>
<dbReference type="PANTHER" id="PTHR30345">
    <property type="entry name" value="RIBOSE-5-PHOSPHATE ISOMERASE B"/>
    <property type="match status" value="1"/>
</dbReference>
<dbReference type="Gene3D" id="3.40.1400.10">
    <property type="entry name" value="Sugar-phosphate isomerase, RpiB/LacA/LacB"/>
    <property type="match status" value="1"/>
</dbReference>
<gene>
    <name evidence="5" type="primary">rpiB</name>
    <name evidence="5" type="ORF">MPLG2_0405</name>
</gene>
<evidence type="ECO:0000256" key="4">
    <source>
        <dbReference type="PIRSR" id="PIRSR005384-2"/>
    </source>
</evidence>
<evidence type="ECO:0000313" key="5">
    <source>
        <dbReference type="EMBL" id="SPD85441.1"/>
    </source>
</evidence>
<dbReference type="GO" id="GO:0009052">
    <property type="term" value="P:pentose-phosphate shunt, non-oxidative branch"/>
    <property type="evidence" value="ECO:0007669"/>
    <property type="project" value="TreeGrafter"/>
</dbReference>
<dbReference type="PANTHER" id="PTHR30345:SF0">
    <property type="entry name" value="DNA DAMAGE-REPAIR_TOLERATION PROTEIN DRT102"/>
    <property type="match status" value="1"/>
</dbReference>
<dbReference type="Proteomes" id="UP000238164">
    <property type="component" value="Chromosome 1"/>
</dbReference>
<feature type="binding site" evidence="4">
    <location>
        <position position="109"/>
    </location>
    <ligand>
        <name>D-ribulose 5-phosphate</name>
        <dbReference type="ChEBI" id="CHEBI:58121"/>
    </ligand>
</feature>
<dbReference type="EMBL" id="LT985188">
    <property type="protein sequence ID" value="SPD85441.1"/>
    <property type="molecule type" value="Genomic_DNA"/>
</dbReference>
<dbReference type="SUPFAM" id="SSF89623">
    <property type="entry name" value="Ribose/Galactose isomerase RpiB/AlsB"/>
    <property type="match status" value="1"/>
</dbReference>
<accession>A0A2N9JBB5</accession>
<evidence type="ECO:0000256" key="2">
    <source>
        <dbReference type="ARBA" id="ARBA00023235"/>
    </source>
</evidence>
<dbReference type="GO" id="GO:0004751">
    <property type="term" value="F:ribose-5-phosphate isomerase activity"/>
    <property type="evidence" value="ECO:0007669"/>
    <property type="project" value="UniProtKB-EC"/>
</dbReference>
<feature type="binding site" evidence="4">
    <location>
        <position position="132"/>
    </location>
    <ligand>
        <name>D-ribulose 5-phosphate</name>
        <dbReference type="ChEBI" id="CHEBI:58121"/>
    </ligand>
</feature>
<feature type="binding site" evidence="4">
    <location>
        <position position="99"/>
    </location>
    <ligand>
        <name>D-ribulose 5-phosphate</name>
        <dbReference type="ChEBI" id="CHEBI:58121"/>
    </ligand>
</feature>
<keyword evidence="2 5" id="KW-0413">Isomerase</keyword>
<dbReference type="InterPro" id="IPR004785">
    <property type="entry name" value="RpiB"/>
</dbReference>
<dbReference type="NCBIfam" id="TIGR00689">
    <property type="entry name" value="rpiB_lacA_lacB"/>
    <property type="match status" value="1"/>
</dbReference>
<keyword evidence="6" id="KW-1185">Reference proteome</keyword>
<dbReference type="NCBIfam" id="NF004051">
    <property type="entry name" value="PRK05571.1"/>
    <property type="match status" value="1"/>
</dbReference>
<feature type="binding site" evidence="4">
    <location>
        <begin position="66"/>
        <end position="70"/>
    </location>
    <ligand>
        <name>D-ribulose 5-phosphate</name>
        <dbReference type="ChEBI" id="CHEBI:58121"/>
    </ligand>
</feature>
<feature type="binding site" evidence="4">
    <location>
        <begin position="8"/>
        <end position="9"/>
    </location>
    <ligand>
        <name>D-ribulose 5-phosphate</name>
        <dbReference type="ChEBI" id="CHEBI:58121"/>
    </ligand>
</feature>